<protein>
    <recommendedName>
        <fullName evidence="4">Chromosome segregation ATPase</fullName>
    </recommendedName>
</protein>
<dbReference type="EMBL" id="JACHXK010000021">
    <property type="protein sequence ID" value="MBB3113739.1"/>
    <property type="molecule type" value="Genomic_DNA"/>
</dbReference>
<feature type="coiled-coil region" evidence="1">
    <location>
        <begin position="865"/>
        <end position="965"/>
    </location>
</feature>
<dbReference type="Proteomes" id="UP000570361">
    <property type="component" value="Unassembled WGS sequence"/>
</dbReference>
<name>A0A7W5B3Z2_9BACL</name>
<keyword evidence="1" id="KW-0175">Coiled coil</keyword>
<comment type="caution">
    <text evidence="2">The sequence shown here is derived from an EMBL/GenBank/DDBJ whole genome shotgun (WGS) entry which is preliminary data.</text>
</comment>
<evidence type="ECO:0000256" key="1">
    <source>
        <dbReference type="SAM" id="Coils"/>
    </source>
</evidence>
<reference evidence="2 3" key="1">
    <citation type="submission" date="2020-08" db="EMBL/GenBank/DDBJ databases">
        <title>Genomic Encyclopedia of Type Strains, Phase III (KMG-III): the genomes of soil and plant-associated and newly described type strains.</title>
        <authorList>
            <person name="Whitman W."/>
        </authorList>
    </citation>
    <scope>NUCLEOTIDE SEQUENCE [LARGE SCALE GENOMIC DNA]</scope>
    <source>
        <strain evidence="2 3">CECT 5862</strain>
    </source>
</reference>
<feature type="coiled-coil region" evidence="1">
    <location>
        <begin position="997"/>
        <end position="1072"/>
    </location>
</feature>
<feature type="coiled-coil region" evidence="1">
    <location>
        <begin position="739"/>
        <end position="830"/>
    </location>
</feature>
<keyword evidence="3" id="KW-1185">Reference proteome</keyword>
<feature type="coiled-coil region" evidence="1">
    <location>
        <begin position="329"/>
        <end position="455"/>
    </location>
</feature>
<dbReference type="RefSeq" id="WP_183603811.1">
    <property type="nucleotide sequence ID" value="NZ_JACHXK010000021.1"/>
</dbReference>
<gene>
    <name evidence="2" type="ORF">FHS18_005852</name>
</gene>
<accession>A0A7W5B3Z2</accession>
<evidence type="ECO:0000313" key="2">
    <source>
        <dbReference type="EMBL" id="MBB3113739.1"/>
    </source>
</evidence>
<sequence length="1475" mass="173779">MPAISKIRFTHVLYEGGNKRYNDETFFFDGHNGAIVLENGGGKTVFIQTALQAMLPHTDLSGRKLKDTLLLENGPAHIAVEWILSDKPRRRYAVTCVSLFLSGNGVDSFRYVYEYGEHDAHGLDHIPYVKAYMNKSRPADKGEIQEYYSSMMQRFPLKARTFDTIKAYKAYLEESYHIIESEWQAIVKINDTEGGIEKFFDDCKTTSQLFDRLLIPTIEQAMEGYEEARFVTMFESHREGFKRYKELKEQIEDNKRIQKELVHYVQLHERLQQAEDRYLGTRREAKAYRHLTLLQHGEQEGEQARLGEREQILHSQHDALNRKWKSLEIAEMEQTKRKEALILREMQDEADGLQERQTKAQYHYHSMHYAEHRTKRELAQLRAAQLEQQLARLEQSEDEQQLQERWERIGGELRTVFERQEKRINATLQAVQTQLADLIQEQSETELTIDHLRKEVRTWELSYRETNTKLEMKKEQRDGITRGILANPALEQVEEQIPVWSARQQRLEEERIAHDSRLKQMAEERASILERQKGNERKRLEIERAKAMYEHQKKQLDNEHTKVLRELAALRSSWEHVPSIYEKEASITERLHDGVSRRQSQKNDLLLQERHAYRFVDDYNGQKQFFADPLIERRLASWKRNFSLLQTGVEYLQSLELDGHELAENKLWAITLVTIESEQGLLMQKLTEAAHELAFPIRVLNTAEAAAILEGAHAKLHDNWAVPVHWQGNLNRAAFEQWKEGLLQHAESIRAKREDVEAQLQHWQHGWQVLSRFLSDYPLSRSQEIEKQLHENREQLVESSREREQLEQNLNQLEELAEKYRKEQERMLDEIHHLGVWLKDAQHYITLGSEMRKLELALIPIHEQLNGLQAQQRKKEYQLHRIQEEREDAENSCGNLRTERQLLLHDDLYQPAQAFVYVDTERSLMELKEAYKMLDREREGLLMARNELERTLRHEQEKAANADQIMISLLREHPDVNQLADLPADLETQKEDWWGRIELYRKQVSEANEKLARQNRQLQKIEGVIETLAGEYGKHFQGEQPVLLTDDLAEVKMGLELEQVKLEKENKELQQRIRYVAGQLLDLDRVRQLWDKHALLHRMDDQRLIAMPIEEQAEMDFAYARMKCSERTISALEAGKQAVEKERELVRKGIQQFKEFCLAHVKDVKLRQMVVQGVEMKQSYTEIVEFGMVMETRIQKALHVMTETIQTHDRELQQFIHRIHMHLKQITSELKELPKKTRIKTADGWREIYSFLIPEWGDQEGKERIREYMEWILAQLEKGRYLDEQGKEMHNDVRKSLEKWLDSKQLLQVVLKSEAMKVSCRKVMNDHHVTKSAFTWEQSNRWSGGEKWSKNMTLFLGLLNYVAEKKHYIQSSMKLHRSVILDNPFGKASSDHVLGPVFFIAEQLGFQILALTAHAEGKFLQDYFPIVYSCRLRHTADSSKQIIESAQQIKHAYFKDNAPESLDRIDARAGQITLF</sequence>
<proteinExistence type="predicted"/>
<organism evidence="2 3">
    <name type="scientific">Paenibacillus phyllosphaerae</name>
    <dbReference type="NCBI Taxonomy" id="274593"/>
    <lineage>
        <taxon>Bacteria</taxon>
        <taxon>Bacillati</taxon>
        <taxon>Bacillota</taxon>
        <taxon>Bacilli</taxon>
        <taxon>Bacillales</taxon>
        <taxon>Paenibacillaceae</taxon>
        <taxon>Paenibacillus</taxon>
    </lineage>
</organism>
<evidence type="ECO:0000313" key="3">
    <source>
        <dbReference type="Proteomes" id="UP000570361"/>
    </source>
</evidence>
<evidence type="ECO:0008006" key="4">
    <source>
        <dbReference type="Google" id="ProtNLM"/>
    </source>
</evidence>
<feature type="coiled-coil region" evidence="1">
    <location>
        <begin position="490"/>
        <end position="573"/>
    </location>
</feature>